<evidence type="ECO:0000313" key="1">
    <source>
        <dbReference type="EMBL" id="TWW08883.1"/>
    </source>
</evidence>
<dbReference type="EMBL" id="SRHE01000468">
    <property type="protein sequence ID" value="TWW08883.1"/>
    <property type="molecule type" value="Genomic_DNA"/>
</dbReference>
<dbReference type="AlphaFoldDB" id="A0A5C6M3W1"/>
<reference evidence="1 2" key="2">
    <citation type="submission" date="2019-08" db="EMBL/GenBank/DDBJ databases">
        <authorList>
            <person name="Henke P."/>
        </authorList>
    </citation>
    <scope>NUCLEOTIDE SEQUENCE [LARGE SCALE GENOMIC DNA]</scope>
    <source>
        <strain evidence="1">Phe10_nw2017</strain>
    </source>
</reference>
<organism evidence="1 2">
    <name type="scientific">Planctomyces bekefii</name>
    <dbReference type="NCBI Taxonomy" id="1653850"/>
    <lineage>
        <taxon>Bacteria</taxon>
        <taxon>Pseudomonadati</taxon>
        <taxon>Planctomycetota</taxon>
        <taxon>Planctomycetia</taxon>
        <taxon>Planctomycetales</taxon>
        <taxon>Planctomycetaceae</taxon>
        <taxon>Planctomyces</taxon>
    </lineage>
</organism>
<proteinExistence type="predicted"/>
<protein>
    <recommendedName>
        <fullName evidence="3">Cytoplasmic protein</fullName>
    </recommendedName>
</protein>
<accession>A0A5C6M3W1</accession>
<gene>
    <name evidence="1" type="ORF">E3A20_19870</name>
</gene>
<evidence type="ECO:0008006" key="3">
    <source>
        <dbReference type="Google" id="ProtNLM"/>
    </source>
</evidence>
<dbReference type="InterPro" id="IPR014858">
    <property type="entry name" value="BrxB"/>
</dbReference>
<evidence type="ECO:0000313" key="2">
    <source>
        <dbReference type="Proteomes" id="UP000321083"/>
    </source>
</evidence>
<dbReference type="Proteomes" id="UP000321083">
    <property type="component" value="Unassembled WGS sequence"/>
</dbReference>
<dbReference type="Pfam" id="PF08747">
    <property type="entry name" value="BrxB"/>
    <property type="match status" value="1"/>
</dbReference>
<keyword evidence="2" id="KW-1185">Reference proteome</keyword>
<name>A0A5C6M3W1_9PLAN</name>
<reference evidence="1 2" key="1">
    <citation type="submission" date="2019-08" db="EMBL/GenBank/DDBJ databases">
        <title>100 year-old enigma solved: identification of Planctomyces bekefii, the type genus and species of the phylum Planctomycetes.</title>
        <authorList>
            <person name="Svetlana D.N."/>
            <person name="Overmann J."/>
        </authorList>
    </citation>
    <scope>NUCLEOTIDE SEQUENCE [LARGE SCALE GENOMIC DNA]</scope>
    <source>
        <strain evidence="1">Phe10_nw2017</strain>
    </source>
</reference>
<sequence length="206" mass="23496">MTDLLDQRLNRILPRITSDDFLSGSGIGNEIAFYIFDYPPEQELRVRDFLNTLLDHIPRQKPGLRVKHINLFDFVADYLKSRRLLDKAIQMQREKGDEALKKALAGPLHESKLGTVFADAAQPDQHDLVIVSGVGSVWPLLRSHTLLNNLQSVMGKTPLIMFYPGRYDGQSLRLFGKIKNNNYYRAFKLVCCSWFVVSSSWLLGVT</sequence>
<comment type="caution">
    <text evidence="1">The sequence shown here is derived from an EMBL/GenBank/DDBJ whole genome shotgun (WGS) entry which is preliminary data.</text>
</comment>